<feature type="compositionally biased region" description="Polar residues" evidence="16">
    <location>
        <begin position="1"/>
        <end position="10"/>
    </location>
</feature>
<evidence type="ECO:0000256" key="3">
    <source>
        <dbReference type="ARBA" id="ARBA00012188"/>
    </source>
</evidence>
<proteinExistence type="predicted"/>
<dbReference type="GO" id="GO:0032259">
    <property type="term" value="P:methylation"/>
    <property type="evidence" value="ECO:0007669"/>
    <property type="project" value="UniProtKB-KW"/>
</dbReference>
<dbReference type="InterPro" id="IPR001214">
    <property type="entry name" value="SET_dom"/>
</dbReference>
<evidence type="ECO:0000256" key="10">
    <source>
        <dbReference type="ARBA" id="ARBA00023015"/>
    </source>
</evidence>
<feature type="region of interest" description="Disordered" evidence="16">
    <location>
        <begin position="310"/>
        <end position="332"/>
    </location>
</feature>
<feature type="region of interest" description="Disordered" evidence="16">
    <location>
        <begin position="863"/>
        <end position="975"/>
    </location>
</feature>
<dbReference type="GeneID" id="107219757"/>
<keyword evidence="11" id="KW-0804">Transcription</keyword>
<keyword evidence="4" id="KW-0158">Chromosome</keyword>
<evidence type="ECO:0000256" key="8">
    <source>
        <dbReference type="ARBA" id="ARBA00022691"/>
    </source>
</evidence>
<dbReference type="InterPro" id="IPR025790">
    <property type="entry name" value="Suv4-20_animal"/>
</dbReference>
<evidence type="ECO:0000256" key="4">
    <source>
        <dbReference type="ARBA" id="ARBA00022454"/>
    </source>
</evidence>
<dbReference type="KEGG" id="nlo:107219757"/>
<evidence type="ECO:0000313" key="19">
    <source>
        <dbReference type="RefSeq" id="XP_015513572.1"/>
    </source>
</evidence>
<feature type="compositionally biased region" description="Polar residues" evidence="16">
    <location>
        <begin position="808"/>
        <end position="817"/>
    </location>
</feature>
<feature type="compositionally biased region" description="Basic and acidic residues" evidence="16">
    <location>
        <begin position="465"/>
        <end position="478"/>
    </location>
</feature>
<evidence type="ECO:0000313" key="18">
    <source>
        <dbReference type="Proteomes" id="UP000829291"/>
    </source>
</evidence>
<keyword evidence="6" id="KW-0489">Methyltransferase</keyword>
<keyword evidence="10" id="KW-0805">Transcription regulation</keyword>
<keyword evidence="7" id="KW-0808">Transferase</keyword>
<evidence type="ECO:0000256" key="13">
    <source>
        <dbReference type="ARBA" id="ARBA00051837"/>
    </source>
</evidence>
<dbReference type="RefSeq" id="XP_015513572.1">
    <property type="nucleotide sequence ID" value="XM_015658086.1"/>
</dbReference>
<dbReference type="InterPro" id="IPR046341">
    <property type="entry name" value="SET_dom_sf"/>
</dbReference>
<keyword evidence="12" id="KW-0539">Nucleus</keyword>
<feature type="compositionally biased region" description="Polar residues" evidence="16">
    <location>
        <begin position="386"/>
        <end position="422"/>
    </location>
</feature>
<evidence type="ECO:0000256" key="9">
    <source>
        <dbReference type="ARBA" id="ARBA00022853"/>
    </source>
</evidence>
<feature type="region of interest" description="Disordered" evidence="16">
    <location>
        <begin position="386"/>
        <end position="480"/>
    </location>
</feature>
<dbReference type="GO" id="GO:0005694">
    <property type="term" value="C:chromosome"/>
    <property type="evidence" value="ECO:0007669"/>
    <property type="project" value="UniProtKB-SubCell"/>
</dbReference>
<dbReference type="CDD" id="cd19186">
    <property type="entry name" value="SET_Suv4-20"/>
    <property type="match status" value="1"/>
</dbReference>
<keyword evidence="9" id="KW-0156">Chromatin regulator</keyword>
<dbReference type="FunCoup" id="A0A6J0BHA2">
    <property type="interactions" value="293"/>
</dbReference>
<evidence type="ECO:0000313" key="22">
    <source>
        <dbReference type="RefSeq" id="XP_046598419.1"/>
    </source>
</evidence>
<dbReference type="InterPro" id="IPR039977">
    <property type="entry name" value="Suv4-20/Set9"/>
</dbReference>
<sequence>MVVDSLSVQGSAGVARKHERRLGVGGTVGAKMQPNGGSGGGGSGGGMTPKELSDNDDLATSLVLDPYLGFTTHKMNIRYRPLKANKDELRKIITEFIQTQNYEKAYKKLMGGDWGARLPHTKSKQQQINLEKHIYRYLRVFDKNSGFAIEPCYRYSLEGQKGAKICATRRWPKHEKISCLVGCIAELSEKEEAALLHPGKNDFSVMFSCRKNCAQLWLGPAAYINHDCRANCKFVATGRDTACVKVLRDIEVGEEITCFYGEDFFGDGNCYCECETCERRGTGAFASQKPGEELSSGNSCKRYRLRETDNRINRTKHRQQPPSGNKQQQTENSLADKNAMLVANSAVTPLSLSMKELRRKGLTKYDAELLIAQGCRFSDIAQQPVNVNNNGENPQVRQHSTSNLVSTRNLRNKQQSMARTESNNNNNKNSQSLRASRLQKRTETKRTRASEDDGSSRSSSSTTNSRDEHEISMCKNESDLTQNENVELLSRLQPSHSNNGLRADIFDENSHSMGRLHTKNGDENSGASNVLNKNLQNRLSTLHAYETSKSALSSMDNNDKDESREVEAYGIDNKKICFDGQQKCGNSLVPCLSNLNSLQINQQKDEALNKGHTNFDYQIDANGSSKNNEFHNSTSEKHEFSEKVRASIENKDNFCKDMQMQIDEQENKERVKRFIGMQMPENVRDGLMVHENMMEDTKHNYKINENQSHTMGFQTASNNQQNENSSETSRSSSVSREVSETNSESDRISQVKYHLQEEEFNIINTGNENSLETYEKSESSVQVPSIAAESHTTRNDDHQDRENRRNDSSALRQNGIVSEQKCHTLNLRRNHESLYDTRKQRHDSHDIFSRKGILEDNTYDKELMTGKNNPDQNFPRKEDTLDNSHSMNLRKSEDRRNITIKRLTQQRAKSTDISLRSRRNHKRLTEPSLESGVEGDSPDSGQQTVSTSRDKSKGVRTNGRLTRSQRRGHQRNDATAVAAVAVADDDSGIQGDIYEFNEKESNLEDIEISAIRRGRNNDRQSVSPESRLQLPQGGEAFSHLQPPALIPEEPWPRSANTQPNSNSWEGKSNYLPENSRTGGAGNERLVTEENKSTKKSMSLPDCQWSLSSNQNCQVCPATPERTGGRLKLTLRMKRSPVLDDVIESGTSLSEDSYEPEYEVLRVEGVEEGRRRKKHKTRDRERRHKKREINLNPPPPPMKRLRLIFGNESHTIDLPHS</sequence>
<dbReference type="RefSeq" id="XP_046598418.1">
    <property type="nucleotide sequence ID" value="XM_046742462.1"/>
</dbReference>
<gene>
    <name evidence="19 20 21 22" type="primary">LOC107219757</name>
</gene>
<comment type="catalytic activity">
    <reaction evidence="13">
        <text>N(6)-methyl-L-lysyl(20)-[histone H4] + S-adenosyl-L-methionine = N(6),N(6)-dimethyl-L-lysyl(20)-[histone H4] + S-adenosyl-L-homocysteine + H(+)</text>
        <dbReference type="Rhea" id="RHEA:60348"/>
        <dbReference type="Rhea" id="RHEA-COMP:15555"/>
        <dbReference type="Rhea" id="RHEA-COMP:15556"/>
        <dbReference type="ChEBI" id="CHEBI:15378"/>
        <dbReference type="ChEBI" id="CHEBI:57856"/>
        <dbReference type="ChEBI" id="CHEBI:59789"/>
        <dbReference type="ChEBI" id="CHEBI:61929"/>
        <dbReference type="ChEBI" id="CHEBI:61976"/>
        <dbReference type="EC" id="2.1.1.362"/>
    </reaction>
</comment>
<feature type="compositionally biased region" description="Polar residues" evidence="16">
    <location>
        <begin position="320"/>
        <end position="332"/>
    </location>
</feature>
<keyword evidence="18" id="KW-1185">Reference proteome</keyword>
<dbReference type="FunFam" id="2.170.270.10:FF:000006">
    <property type="entry name" value="Histone-lysine N-methyltransferase"/>
    <property type="match status" value="1"/>
</dbReference>
<keyword evidence="8" id="KW-0949">S-adenosyl-L-methionine</keyword>
<dbReference type="PANTHER" id="PTHR12977">
    <property type="entry name" value="SUPPRESSOR OF VARIEGATION 4-20-RELATED"/>
    <property type="match status" value="1"/>
</dbReference>
<evidence type="ECO:0000256" key="1">
    <source>
        <dbReference type="ARBA" id="ARBA00004123"/>
    </source>
</evidence>
<dbReference type="FunFam" id="1.10.10.1700:FF:000001">
    <property type="entry name" value="Histone-lysine N-methyltransferase"/>
    <property type="match status" value="1"/>
</dbReference>
<feature type="domain" description="SET" evidence="17">
    <location>
        <begin position="150"/>
        <end position="261"/>
    </location>
</feature>
<feature type="region of interest" description="Disordered" evidence="16">
    <location>
        <begin position="772"/>
        <end position="819"/>
    </location>
</feature>
<dbReference type="OrthoDB" id="6627536at2759"/>
<dbReference type="InParanoid" id="A0A6J0BHA2"/>
<evidence type="ECO:0000256" key="12">
    <source>
        <dbReference type="ARBA" id="ARBA00023242"/>
    </source>
</evidence>
<feature type="region of interest" description="Disordered" evidence="16">
    <location>
        <begin position="1"/>
        <end position="52"/>
    </location>
</feature>
<dbReference type="RefSeq" id="XP_046598419.1">
    <property type="nucleotide sequence ID" value="XM_046742463.1"/>
</dbReference>
<feature type="region of interest" description="Disordered" evidence="16">
    <location>
        <begin position="715"/>
        <end position="750"/>
    </location>
</feature>
<feature type="compositionally biased region" description="Basic residues" evidence="16">
    <location>
        <begin position="1170"/>
        <end position="1186"/>
    </location>
</feature>
<dbReference type="PROSITE" id="PS50280">
    <property type="entry name" value="SET"/>
    <property type="match status" value="1"/>
</dbReference>
<dbReference type="CTD" id="31015"/>
<dbReference type="InterPro" id="IPR041938">
    <property type="entry name" value="Hist-Lys_N-MTase_N"/>
</dbReference>
<feature type="compositionally biased region" description="Basic and acidic residues" evidence="16">
    <location>
        <begin position="440"/>
        <end position="455"/>
    </location>
</feature>
<feature type="compositionally biased region" description="Low complexity" evidence="16">
    <location>
        <begin position="717"/>
        <end position="742"/>
    </location>
</feature>
<evidence type="ECO:0000256" key="6">
    <source>
        <dbReference type="ARBA" id="ARBA00022603"/>
    </source>
</evidence>
<evidence type="ECO:0000259" key="17">
    <source>
        <dbReference type="PROSITE" id="PS50280"/>
    </source>
</evidence>
<dbReference type="AlphaFoldDB" id="A0A6J0BHA2"/>
<dbReference type="SUPFAM" id="SSF82199">
    <property type="entry name" value="SET domain"/>
    <property type="match status" value="1"/>
</dbReference>
<feature type="compositionally biased region" description="Polar residues" evidence="16">
    <location>
        <begin position="902"/>
        <end position="914"/>
    </location>
</feature>
<dbReference type="PROSITE" id="PS51570">
    <property type="entry name" value="SAM_MT43_SUVAR420_2"/>
    <property type="match status" value="1"/>
</dbReference>
<dbReference type="GO" id="GO:0005634">
    <property type="term" value="C:nucleus"/>
    <property type="evidence" value="ECO:0007669"/>
    <property type="project" value="UniProtKB-SubCell"/>
</dbReference>
<evidence type="ECO:0000256" key="5">
    <source>
        <dbReference type="ARBA" id="ARBA00022491"/>
    </source>
</evidence>
<protein>
    <recommendedName>
        <fullName evidence="15">Histone-lysine N-methyltransferase Suv4-20</fullName>
        <ecNumber evidence="3">2.1.1.362</ecNumber>
    </recommendedName>
</protein>
<feature type="compositionally biased region" description="Basic and acidic residues" evidence="16">
    <location>
        <begin position="791"/>
        <end position="807"/>
    </location>
</feature>
<dbReference type="Gene3D" id="2.170.270.10">
    <property type="entry name" value="SET domain"/>
    <property type="match status" value="1"/>
</dbReference>
<dbReference type="Gene3D" id="1.10.10.1700">
    <property type="entry name" value="Histone-lysine N-methyltransferase"/>
    <property type="match status" value="1"/>
</dbReference>
<dbReference type="InterPro" id="IPR044426">
    <property type="entry name" value="Suv4-20_SET"/>
</dbReference>
<name>A0A6J0BHA2_NEOLC</name>
<evidence type="ECO:0000256" key="16">
    <source>
        <dbReference type="SAM" id="MobiDB-lite"/>
    </source>
</evidence>
<evidence type="ECO:0000256" key="7">
    <source>
        <dbReference type="ARBA" id="ARBA00022679"/>
    </source>
</evidence>
<accession>A0A6J0BHA2</accession>
<evidence type="ECO:0000313" key="21">
    <source>
        <dbReference type="RefSeq" id="XP_046598418.1"/>
    </source>
</evidence>
<dbReference type="Proteomes" id="UP000829291">
    <property type="component" value="Chromosome 6"/>
</dbReference>
<reference evidence="19" key="1">
    <citation type="submission" date="2025-04" db="UniProtKB">
        <authorList>
            <consortium name="RefSeq"/>
        </authorList>
    </citation>
    <scope>IDENTIFICATION</scope>
    <source>
        <tissue evidence="20 21">Thorax and Abdomen</tissue>
        <tissue evidence="19">Whole body</tissue>
    </source>
</reference>
<keyword evidence="5" id="KW-0678">Repressor</keyword>
<feature type="compositionally biased region" description="Polar residues" evidence="16">
    <location>
        <begin position="1054"/>
        <end position="1077"/>
    </location>
</feature>
<dbReference type="PANTHER" id="PTHR12977:SF4">
    <property type="entry name" value="HISTONE-LYSINE N-METHYLTRANSFERASE KMT5B"/>
    <property type="match status" value="1"/>
</dbReference>
<evidence type="ECO:0000313" key="20">
    <source>
        <dbReference type="RefSeq" id="XP_046598417.1"/>
    </source>
</evidence>
<feature type="compositionally biased region" description="Gly residues" evidence="16">
    <location>
        <begin position="36"/>
        <end position="47"/>
    </location>
</feature>
<evidence type="ECO:0000256" key="2">
    <source>
        <dbReference type="ARBA" id="ARBA00004286"/>
    </source>
</evidence>
<feature type="region of interest" description="Disordered" evidence="16">
    <location>
        <begin position="1014"/>
        <end position="1097"/>
    </location>
</feature>
<comment type="subcellular location">
    <subcellularLocation>
        <location evidence="2">Chromosome</location>
    </subcellularLocation>
    <subcellularLocation>
        <location evidence="1">Nucleus</location>
    </subcellularLocation>
</comment>
<evidence type="ECO:0000256" key="15">
    <source>
        <dbReference type="ARBA" id="ARBA00071597"/>
    </source>
</evidence>
<comment type="catalytic activity">
    <reaction evidence="14">
        <text>N(6),N(6)-dimethyl-L-lysyl(20)-[histone H4] + S-adenosyl-L-methionine = N(6),N(6),N(6)-trimethyl-L-lysyl(20)-[histone H4] + S-adenosyl-L-homocysteine + H(+)</text>
        <dbReference type="Rhea" id="RHEA:61992"/>
        <dbReference type="Rhea" id="RHEA-COMP:15556"/>
        <dbReference type="Rhea" id="RHEA-COMP:15998"/>
        <dbReference type="ChEBI" id="CHEBI:15378"/>
        <dbReference type="ChEBI" id="CHEBI:57856"/>
        <dbReference type="ChEBI" id="CHEBI:59789"/>
        <dbReference type="ChEBI" id="CHEBI:61961"/>
        <dbReference type="ChEBI" id="CHEBI:61976"/>
    </reaction>
</comment>
<organism evidence="18 19">
    <name type="scientific">Neodiprion lecontei</name>
    <name type="common">Redheaded pine sawfly</name>
    <dbReference type="NCBI Taxonomy" id="441921"/>
    <lineage>
        <taxon>Eukaryota</taxon>
        <taxon>Metazoa</taxon>
        <taxon>Ecdysozoa</taxon>
        <taxon>Arthropoda</taxon>
        <taxon>Hexapoda</taxon>
        <taxon>Insecta</taxon>
        <taxon>Pterygota</taxon>
        <taxon>Neoptera</taxon>
        <taxon>Endopterygota</taxon>
        <taxon>Hymenoptera</taxon>
        <taxon>Tenthredinoidea</taxon>
        <taxon>Diprionidae</taxon>
        <taxon>Diprioninae</taxon>
        <taxon>Neodiprion</taxon>
    </lineage>
</organism>
<dbReference type="EC" id="2.1.1.362" evidence="3"/>
<dbReference type="SMART" id="SM00317">
    <property type="entry name" value="SET"/>
    <property type="match status" value="1"/>
</dbReference>
<evidence type="ECO:0000256" key="14">
    <source>
        <dbReference type="ARBA" id="ARBA00052814"/>
    </source>
</evidence>
<dbReference type="GO" id="GO:0140941">
    <property type="term" value="F:histone H4K20me methyltransferase activity"/>
    <property type="evidence" value="ECO:0007669"/>
    <property type="project" value="UniProtKB-EC"/>
</dbReference>
<dbReference type="Pfam" id="PF00856">
    <property type="entry name" value="SET"/>
    <property type="match status" value="1"/>
</dbReference>
<feature type="region of interest" description="Disordered" evidence="16">
    <location>
        <begin position="1165"/>
        <end position="1199"/>
    </location>
</feature>
<dbReference type="RefSeq" id="XP_046598417.1">
    <property type="nucleotide sequence ID" value="XM_046742461.1"/>
</dbReference>
<evidence type="ECO:0000256" key="11">
    <source>
        <dbReference type="ARBA" id="ARBA00023163"/>
    </source>
</evidence>